<evidence type="ECO:0000256" key="1">
    <source>
        <dbReference type="SAM" id="SignalP"/>
    </source>
</evidence>
<protein>
    <submittedName>
        <fullName evidence="2">Uncharacterized protein</fullName>
    </submittedName>
</protein>
<organism evidence="2 3">
    <name type="scientific">Diaporthe vaccinii</name>
    <dbReference type="NCBI Taxonomy" id="105482"/>
    <lineage>
        <taxon>Eukaryota</taxon>
        <taxon>Fungi</taxon>
        <taxon>Dikarya</taxon>
        <taxon>Ascomycota</taxon>
        <taxon>Pezizomycotina</taxon>
        <taxon>Sordariomycetes</taxon>
        <taxon>Sordariomycetidae</taxon>
        <taxon>Diaporthales</taxon>
        <taxon>Diaporthaceae</taxon>
        <taxon>Diaporthe</taxon>
        <taxon>Diaporthe eres species complex</taxon>
    </lineage>
</organism>
<keyword evidence="1" id="KW-0732">Signal</keyword>
<sequence>MTRFSKIAAASVLATTAYAQCGSAPDATVDGTEGAYTAKVGSSEVYSGSDYYTAITEALGGISSGQTVAVLCAGNCSVLILLTDMWLGDS</sequence>
<proteinExistence type="predicted"/>
<feature type="signal peptide" evidence="1">
    <location>
        <begin position="1"/>
        <end position="19"/>
    </location>
</feature>
<evidence type="ECO:0000313" key="2">
    <source>
        <dbReference type="EMBL" id="KAL2272646.1"/>
    </source>
</evidence>
<dbReference type="EMBL" id="JBAWTH010000223">
    <property type="protein sequence ID" value="KAL2272646.1"/>
    <property type="molecule type" value="Genomic_DNA"/>
</dbReference>
<feature type="chain" id="PRO_5047168900" evidence="1">
    <location>
        <begin position="20"/>
        <end position="90"/>
    </location>
</feature>
<name>A0ABR4DRR6_9PEZI</name>
<evidence type="ECO:0000313" key="3">
    <source>
        <dbReference type="Proteomes" id="UP001600888"/>
    </source>
</evidence>
<gene>
    <name evidence="2" type="ORF">FJTKL_06256</name>
</gene>
<dbReference type="Proteomes" id="UP001600888">
    <property type="component" value="Unassembled WGS sequence"/>
</dbReference>
<keyword evidence="3" id="KW-1185">Reference proteome</keyword>
<reference evidence="2 3" key="1">
    <citation type="submission" date="2024-03" db="EMBL/GenBank/DDBJ databases">
        <title>A high-quality draft genome sequence of Diaporthe vaccinii, a causative agent of upright dieback and viscid rot disease in cranberry plants.</title>
        <authorList>
            <person name="Sarrasin M."/>
            <person name="Lang B.F."/>
            <person name="Burger G."/>
        </authorList>
    </citation>
    <scope>NUCLEOTIDE SEQUENCE [LARGE SCALE GENOMIC DNA]</scope>
    <source>
        <strain evidence="2 3">IS7</strain>
    </source>
</reference>
<accession>A0ABR4DRR6</accession>
<comment type="caution">
    <text evidence="2">The sequence shown here is derived from an EMBL/GenBank/DDBJ whole genome shotgun (WGS) entry which is preliminary data.</text>
</comment>